<dbReference type="Gene3D" id="2.60.40.10">
    <property type="entry name" value="Immunoglobulins"/>
    <property type="match status" value="1"/>
</dbReference>
<dbReference type="CDD" id="cd00146">
    <property type="entry name" value="PKD"/>
    <property type="match status" value="1"/>
</dbReference>
<evidence type="ECO:0000313" key="2">
    <source>
        <dbReference type="EMBL" id="KHL26837.1"/>
    </source>
</evidence>
<name>A0A0B2C3K8_9SPHN</name>
<dbReference type="InterPro" id="IPR022409">
    <property type="entry name" value="PKD/Chitinase_dom"/>
</dbReference>
<dbReference type="SUPFAM" id="SSF49299">
    <property type="entry name" value="PKD domain"/>
    <property type="match status" value="1"/>
</dbReference>
<dbReference type="PROSITE" id="PS50093">
    <property type="entry name" value="PKD"/>
    <property type="match status" value="1"/>
</dbReference>
<dbReference type="EMBL" id="JTDN01000001">
    <property type="protein sequence ID" value="KHL26837.1"/>
    <property type="molecule type" value="Genomic_DNA"/>
</dbReference>
<feature type="domain" description="PKD" evidence="1">
    <location>
        <begin position="297"/>
        <end position="353"/>
    </location>
</feature>
<evidence type="ECO:0000259" key="1">
    <source>
        <dbReference type="PROSITE" id="PS50093"/>
    </source>
</evidence>
<proteinExistence type="predicted"/>
<accession>A0A0B2C3K8</accession>
<dbReference type="AlphaFoldDB" id="A0A0B2C3K8"/>
<organism evidence="2 3">
    <name type="scientific">Croceibacterium mercuriale</name>
    <dbReference type="NCBI Taxonomy" id="1572751"/>
    <lineage>
        <taxon>Bacteria</taxon>
        <taxon>Pseudomonadati</taxon>
        <taxon>Pseudomonadota</taxon>
        <taxon>Alphaproteobacteria</taxon>
        <taxon>Sphingomonadales</taxon>
        <taxon>Erythrobacteraceae</taxon>
        <taxon>Croceibacterium</taxon>
    </lineage>
</organism>
<keyword evidence="3" id="KW-1185">Reference proteome</keyword>
<dbReference type="Proteomes" id="UP000030988">
    <property type="component" value="Unassembled WGS sequence"/>
</dbReference>
<dbReference type="STRING" id="1572751.PK98_07480"/>
<gene>
    <name evidence="2" type="ORF">PK98_07480</name>
</gene>
<dbReference type="Pfam" id="PF18911">
    <property type="entry name" value="PKD_4"/>
    <property type="match status" value="1"/>
</dbReference>
<reference evidence="2 3" key="1">
    <citation type="submission" date="2014-11" db="EMBL/GenBank/DDBJ databases">
        <title>Draft genome sequence of Kirrobacter mercurialis.</title>
        <authorList>
            <person name="Coil D.A."/>
            <person name="Eisen J.A."/>
        </authorList>
    </citation>
    <scope>NUCLEOTIDE SEQUENCE [LARGE SCALE GENOMIC DNA]</scope>
    <source>
        <strain evidence="2 3">Coronado</strain>
    </source>
</reference>
<comment type="caution">
    <text evidence="2">The sequence shown here is derived from an EMBL/GenBank/DDBJ whole genome shotgun (WGS) entry which is preliminary data.</text>
</comment>
<dbReference type="SMART" id="SM00089">
    <property type="entry name" value="PKD"/>
    <property type="match status" value="1"/>
</dbReference>
<dbReference type="InterPro" id="IPR013783">
    <property type="entry name" value="Ig-like_fold"/>
</dbReference>
<dbReference type="InterPro" id="IPR000601">
    <property type="entry name" value="PKD_dom"/>
</dbReference>
<sequence length="364" mass="40698">MSGPVALAQDRPDCEYKIFQFAADAIPRIDGRTDDWDPVGGEYAIGSDKLKVTDGSGESPAPDNLDVRVRVGWVKGLNRLYVLYEATDDYWDFAERGLHNDTFELVVDGNRSGGPLIARFHPDLAPAGTDPASSARYVTPEEAWLSFQNIHAQNYHIFTPAFQKDWAMAWGPQARWIKRLPWSNIAYDYSFSHGEGGKLVAEFWITPFDHADPSGSDRSVESVLAENGVVGMAWAVIDYDGLNTRRRHFWNLSPFHTMYGQASQLCSFRLMPIEPAAQQSVRADWSFTILDQQRRAVAFQDRTAGSVTRWAWDFGDGTSSTEQHPIHTYAAPGNFVVTLEVDGPDGRSALTRVWDVSFSGDPQK</sequence>
<dbReference type="InterPro" id="IPR035986">
    <property type="entry name" value="PKD_dom_sf"/>
</dbReference>
<protein>
    <submittedName>
        <fullName evidence="2">PKD domain containing protein</fullName>
    </submittedName>
</protein>
<evidence type="ECO:0000313" key="3">
    <source>
        <dbReference type="Proteomes" id="UP000030988"/>
    </source>
</evidence>